<name>A0ABW0K743_9BACL</name>
<accession>A0ABW0K743</accession>
<gene>
    <name evidence="1" type="ORF">ACFPOG_12795</name>
</gene>
<organism evidence="1 2">
    <name type="scientific">Paenibacillus aestuarii</name>
    <dbReference type="NCBI Taxonomy" id="516965"/>
    <lineage>
        <taxon>Bacteria</taxon>
        <taxon>Bacillati</taxon>
        <taxon>Bacillota</taxon>
        <taxon>Bacilli</taxon>
        <taxon>Bacillales</taxon>
        <taxon>Paenibacillaceae</taxon>
        <taxon>Paenibacillus</taxon>
    </lineage>
</organism>
<dbReference type="RefSeq" id="WP_377524802.1">
    <property type="nucleotide sequence ID" value="NZ_JBHSMJ010000017.1"/>
</dbReference>
<reference evidence="2" key="1">
    <citation type="journal article" date="2019" name="Int. J. Syst. Evol. Microbiol.">
        <title>The Global Catalogue of Microorganisms (GCM) 10K type strain sequencing project: providing services to taxonomists for standard genome sequencing and annotation.</title>
        <authorList>
            <consortium name="The Broad Institute Genomics Platform"/>
            <consortium name="The Broad Institute Genome Sequencing Center for Infectious Disease"/>
            <person name="Wu L."/>
            <person name="Ma J."/>
        </authorList>
    </citation>
    <scope>NUCLEOTIDE SEQUENCE [LARGE SCALE GENOMIC DNA]</scope>
    <source>
        <strain evidence="2">KACC 11904</strain>
    </source>
</reference>
<dbReference type="Proteomes" id="UP001596044">
    <property type="component" value="Unassembled WGS sequence"/>
</dbReference>
<protein>
    <recommendedName>
        <fullName evidence="3">Helicase XPB/Ssl2 N-terminal domain-containing protein</fullName>
    </recommendedName>
</protein>
<evidence type="ECO:0000313" key="2">
    <source>
        <dbReference type="Proteomes" id="UP001596044"/>
    </source>
</evidence>
<evidence type="ECO:0000313" key="1">
    <source>
        <dbReference type="EMBL" id="MFC5449143.1"/>
    </source>
</evidence>
<sequence>MAILKNKKGIKGEETAPVVCPYDFMNAVFNIEKKYGSNEKFTIIKDGVPRHHLLHHLNNADLQLATILLKTCNTNGKITQVSRYSIYESLVEHYENPIQAAAFYTSIEKFKLHGIITETKTEHTGKYNYQLNPYLNPETGKIGMFVALPSLVFTKEFDANLDIAQKKLFYSVYIQQNEKYKPADPIVRNLHTHKENVQFSGLYNFLHRKDPYQVRMVLDGLLETLVQGKPLFSRAQMLKSGKAYYKAEFLINPEIFPSKEEKGIPLHEPIPVRLVYPRKSNFIRKLLAEWKISELVLFHKQGKSFLDLVHILKNQGYRVIRHAIYQIKKFFDETNRLPADFVKFIEKEIRSKTLSSVMSAACKMGVVDFIAPIQNTEERKNREFDFASSLSRHHIGVRKIEKMFAMALPLLKELYGRPAIEHLALTDYRVSYPALLEIELGQVVNLARVKALKSNKHPRHYVALEENAVDVYHRELRDGIDFRDYSEWFLREVEKLPEIEIVPVLPLDFKLEDFIVQKFLGQVY</sequence>
<dbReference type="EMBL" id="JBHSMJ010000017">
    <property type="protein sequence ID" value="MFC5449143.1"/>
    <property type="molecule type" value="Genomic_DNA"/>
</dbReference>
<evidence type="ECO:0008006" key="3">
    <source>
        <dbReference type="Google" id="ProtNLM"/>
    </source>
</evidence>
<keyword evidence="2" id="KW-1185">Reference proteome</keyword>
<proteinExistence type="predicted"/>
<comment type="caution">
    <text evidence="1">The sequence shown here is derived from an EMBL/GenBank/DDBJ whole genome shotgun (WGS) entry which is preliminary data.</text>
</comment>